<dbReference type="EMBL" id="LT934117">
    <property type="protein sequence ID" value="VAH93818.1"/>
    <property type="molecule type" value="Genomic_DNA"/>
</dbReference>
<keyword evidence="2" id="KW-1185">Reference proteome</keyword>
<dbReference type="Proteomes" id="UP000324705">
    <property type="component" value="Chromosome 4A"/>
</dbReference>
<evidence type="ECO:0000313" key="1">
    <source>
        <dbReference type="EMBL" id="VAH93818.1"/>
    </source>
</evidence>
<sequence length="72" mass="8284">MVEIRQVATLWHLPHPEDNFNLHAKECVLFHGCSPFPPLLYSRDTIAGLFDELVVNTKKLATATSKQIEKWH</sequence>
<reference evidence="1 2" key="1">
    <citation type="submission" date="2017-09" db="EMBL/GenBank/DDBJ databases">
        <authorList>
            <consortium name="International Durum Wheat Genome Sequencing Consortium (IDWGSC)"/>
            <person name="Milanesi L."/>
        </authorList>
    </citation>
    <scope>NUCLEOTIDE SEQUENCE [LARGE SCALE GENOMIC DNA]</scope>
    <source>
        <strain evidence="2">cv. Svevo</strain>
    </source>
</reference>
<organism evidence="1 2">
    <name type="scientific">Triticum turgidum subsp. durum</name>
    <name type="common">Durum wheat</name>
    <name type="synonym">Triticum durum</name>
    <dbReference type="NCBI Taxonomy" id="4567"/>
    <lineage>
        <taxon>Eukaryota</taxon>
        <taxon>Viridiplantae</taxon>
        <taxon>Streptophyta</taxon>
        <taxon>Embryophyta</taxon>
        <taxon>Tracheophyta</taxon>
        <taxon>Spermatophyta</taxon>
        <taxon>Magnoliopsida</taxon>
        <taxon>Liliopsida</taxon>
        <taxon>Poales</taxon>
        <taxon>Poaceae</taxon>
        <taxon>BOP clade</taxon>
        <taxon>Pooideae</taxon>
        <taxon>Triticodae</taxon>
        <taxon>Triticeae</taxon>
        <taxon>Triticinae</taxon>
        <taxon>Triticum</taxon>
    </lineage>
</organism>
<accession>A0A9R0SIW9</accession>
<name>A0A9R0SIW9_TRITD</name>
<gene>
    <name evidence="1" type="ORF">TRITD_4Av1G168400</name>
</gene>
<dbReference type="AlphaFoldDB" id="A0A9R0SIW9"/>
<evidence type="ECO:0000313" key="2">
    <source>
        <dbReference type="Proteomes" id="UP000324705"/>
    </source>
</evidence>
<dbReference type="Gramene" id="TRITD4Av1G168400.1">
    <property type="protein sequence ID" value="TRITD4Av1G168400.1"/>
    <property type="gene ID" value="TRITD4Av1G168400"/>
</dbReference>
<proteinExistence type="predicted"/>
<protein>
    <submittedName>
        <fullName evidence="1">Uncharacterized protein</fullName>
    </submittedName>
</protein>